<dbReference type="PANTHER" id="PTHR45644">
    <property type="entry name" value="AAA ATPASE, PUTATIVE (AFU_ORTHOLOGUE AFUA_2G12920)-RELATED-RELATED"/>
    <property type="match status" value="1"/>
</dbReference>
<comment type="subcellular location">
    <subcellularLocation>
        <location evidence="1">Mitochondrion</location>
    </subcellularLocation>
</comment>
<feature type="region of interest" description="Disordered" evidence="5">
    <location>
        <begin position="425"/>
        <end position="487"/>
    </location>
</feature>
<name>A0AAD3HLF6_9CHLO</name>
<dbReference type="InterPro" id="IPR051701">
    <property type="entry name" value="Mito_OM_Translocase_MSP1"/>
</dbReference>
<dbReference type="AlphaFoldDB" id="A0AAD3HLF6"/>
<protein>
    <recommendedName>
        <fullName evidence="6">AAA+ ATPase domain-containing protein</fullName>
    </recommendedName>
</protein>
<dbReference type="FunFam" id="3.40.50.300:FF:000416">
    <property type="entry name" value="p-loop nucleoside triphosphate hydrolase superfamily protein"/>
    <property type="match status" value="1"/>
</dbReference>
<evidence type="ECO:0000256" key="4">
    <source>
        <dbReference type="ARBA" id="ARBA00023128"/>
    </source>
</evidence>
<dbReference type="SMART" id="SM00382">
    <property type="entry name" value="AAA"/>
    <property type="match status" value="1"/>
</dbReference>
<dbReference type="InterPro" id="IPR003960">
    <property type="entry name" value="ATPase_AAA_CS"/>
</dbReference>
<feature type="non-terminal residue" evidence="7">
    <location>
        <position position="1"/>
    </location>
</feature>
<feature type="region of interest" description="Disordered" evidence="5">
    <location>
        <begin position="75"/>
        <end position="115"/>
    </location>
</feature>
<keyword evidence="4" id="KW-0496">Mitochondrion</keyword>
<dbReference type="SUPFAM" id="SSF52540">
    <property type="entry name" value="P-loop containing nucleoside triphosphate hydrolases"/>
    <property type="match status" value="1"/>
</dbReference>
<gene>
    <name evidence="7" type="ORF">Agub_g7077</name>
</gene>
<dbReference type="Gene3D" id="3.40.50.300">
    <property type="entry name" value="P-loop containing nucleotide triphosphate hydrolases"/>
    <property type="match status" value="1"/>
</dbReference>
<dbReference type="EMBL" id="BMAR01000010">
    <property type="protein sequence ID" value="GFR45664.1"/>
    <property type="molecule type" value="Genomic_DNA"/>
</dbReference>
<sequence length="745" mass="74370">NRSAARAAAAGDSAGAGGSSNRGPAPGATGRVVLTFEDNTRRVGVRFDAPLPAGIGLDLGGACEPGHGFFCAPGDLIPLPQPWSQQQRQQQGEPGKGAGGGGGGRAGGGGEEAAGAEEAAVTALFEVATEAAARGPVVAHIRDAENVVLASPDRCNKVRKALEALPPGVLVVASHAPKSGGFGAAGGSGGFGGGGGGGLFGGGGGSLFRGLGGGCWGGGGGGGGGPRMESVLFLDPLISRLADKSRGGAGGSSPSSEDLRSGPPALRALLRAFPNRVTLHAPPCEPAASEWRAALERDVGRMREAANRRALGAVMGRCGVACSELEAVVVRDQALTPEAAERVVGWAVAAAVQRASAGAAAGSAAAVAAAAAGASSGGSGAPVAASLAPSVPPTSAVLDAPAAAAVGGGIGAAAAAAAVEAGTAARGSGGDASPSKEGTVGDPHGPEHDNGSKGDAGGADVSGGTAGGSSARDASDAGDQGATNAGEQQQQQQFVLLQGGQLQVTAADVAAALATLRAVAAERVAPSKQGLQDVQVEGEFEKKLLAEVVPPEELGVSFDSIGALEGVKETLREVVMLPLQRPELFTRGTLTKPTKGVLLFGPPGTGKTMLAKAVASECGANFLYVSLSSVTSKWFGEAEKYIKAVFTLAHKIAPSVIFVDEVDSLLGKRSGNSNEHEASRKMKNEFMAHWDGLKTRQKDRVMVLAATNRPMDLDEAVIRRMPRRIMVDLPDAPNRVKILQVPYVV</sequence>
<feature type="compositionally biased region" description="Gly residues" evidence="5">
    <location>
        <begin position="454"/>
        <end position="467"/>
    </location>
</feature>
<comment type="caution">
    <text evidence="7">The sequence shown here is derived from an EMBL/GenBank/DDBJ whole genome shotgun (WGS) entry which is preliminary data.</text>
</comment>
<keyword evidence="8" id="KW-1185">Reference proteome</keyword>
<dbReference type="InterPro" id="IPR003593">
    <property type="entry name" value="AAA+_ATPase"/>
</dbReference>
<dbReference type="GO" id="GO:0005524">
    <property type="term" value="F:ATP binding"/>
    <property type="evidence" value="ECO:0007669"/>
    <property type="project" value="UniProtKB-KW"/>
</dbReference>
<evidence type="ECO:0000313" key="8">
    <source>
        <dbReference type="Proteomes" id="UP001054857"/>
    </source>
</evidence>
<dbReference type="GO" id="GO:0016887">
    <property type="term" value="F:ATP hydrolysis activity"/>
    <property type="evidence" value="ECO:0007669"/>
    <property type="project" value="InterPro"/>
</dbReference>
<dbReference type="InterPro" id="IPR027417">
    <property type="entry name" value="P-loop_NTPase"/>
</dbReference>
<organism evidence="7 8">
    <name type="scientific">Astrephomene gubernaculifera</name>
    <dbReference type="NCBI Taxonomy" id="47775"/>
    <lineage>
        <taxon>Eukaryota</taxon>
        <taxon>Viridiplantae</taxon>
        <taxon>Chlorophyta</taxon>
        <taxon>core chlorophytes</taxon>
        <taxon>Chlorophyceae</taxon>
        <taxon>CS clade</taxon>
        <taxon>Chlamydomonadales</taxon>
        <taxon>Astrephomenaceae</taxon>
        <taxon>Astrephomene</taxon>
    </lineage>
</organism>
<accession>A0AAD3HLF6</accession>
<dbReference type="InterPro" id="IPR003959">
    <property type="entry name" value="ATPase_AAA_core"/>
</dbReference>
<dbReference type="PANTHER" id="PTHR45644:SF39">
    <property type="entry name" value="AAA-TYPE ATPASE FAMILY PROTEIN-RELATED"/>
    <property type="match status" value="1"/>
</dbReference>
<keyword evidence="2" id="KW-0547">Nucleotide-binding</keyword>
<dbReference type="Proteomes" id="UP001054857">
    <property type="component" value="Unassembled WGS sequence"/>
</dbReference>
<evidence type="ECO:0000313" key="7">
    <source>
        <dbReference type="EMBL" id="GFR45664.1"/>
    </source>
</evidence>
<evidence type="ECO:0000256" key="1">
    <source>
        <dbReference type="ARBA" id="ARBA00004173"/>
    </source>
</evidence>
<dbReference type="PROSITE" id="PS00674">
    <property type="entry name" value="AAA"/>
    <property type="match status" value="1"/>
</dbReference>
<feature type="compositionally biased region" description="Low complexity" evidence="5">
    <location>
        <begin position="82"/>
        <end position="93"/>
    </location>
</feature>
<reference evidence="7 8" key="1">
    <citation type="journal article" date="2021" name="Sci. Rep.">
        <title>Genome sequencing of the multicellular alga Astrephomene provides insights into convergent evolution of germ-soma differentiation.</title>
        <authorList>
            <person name="Yamashita S."/>
            <person name="Yamamoto K."/>
            <person name="Matsuzaki R."/>
            <person name="Suzuki S."/>
            <person name="Yamaguchi H."/>
            <person name="Hirooka S."/>
            <person name="Minakuchi Y."/>
            <person name="Miyagishima S."/>
            <person name="Kawachi M."/>
            <person name="Toyoda A."/>
            <person name="Nozaki H."/>
        </authorList>
    </citation>
    <scope>NUCLEOTIDE SEQUENCE [LARGE SCALE GENOMIC DNA]</scope>
    <source>
        <strain evidence="7 8">NIES-4017</strain>
    </source>
</reference>
<feature type="region of interest" description="Disordered" evidence="5">
    <location>
        <begin position="1"/>
        <end position="30"/>
    </location>
</feature>
<evidence type="ECO:0000256" key="5">
    <source>
        <dbReference type="SAM" id="MobiDB-lite"/>
    </source>
</evidence>
<proteinExistence type="predicted"/>
<dbReference type="GO" id="GO:0005741">
    <property type="term" value="C:mitochondrial outer membrane"/>
    <property type="evidence" value="ECO:0007669"/>
    <property type="project" value="TreeGrafter"/>
</dbReference>
<dbReference type="Pfam" id="PF00004">
    <property type="entry name" value="AAA"/>
    <property type="match status" value="1"/>
</dbReference>
<feature type="compositionally biased region" description="Low complexity" evidence="5">
    <location>
        <begin position="468"/>
        <end position="487"/>
    </location>
</feature>
<keyword evidence="3" id="KW-0067">ATP-binding</keyword>
<feature type="compositionally biased region" description="Low complexity" evidence="5">
    <location>
        <begin position="1"/>
        <end position="13"/>
    </location>
</feature>
<evidence type="ECO:0000259" key="6">
    <source>
        <dbReference type="SMART" id="SM00382"/>
    </source>
</evidence>
<evidence type="ECO:0000256" key="2">
    <source>
        <dbReference type="ARBA" id="ARBA00022741"/>
    </source>
</evidence>
<feature type="domain" description="AAA+ ATPase" evidence="6">
    <location>
        <begin position="593"/>
        <end position="731"/>
    </location>
</feature>
<feature type="compositionally biased region" description="Gly residues" evidence="5">
    <location>
        <begin position="94"/>
        <end position="112"/>
    </location>
</feature>
<evidence type="ECO:0000256" key="3">
    <source>
        <dbReference type="ARBA" id="ARBA00022840"/>
    </source>
</evidence>